<accession>A0AAW4LDS7</accession>
<dbReference type="Proteomes" id="UP000811899">
    <property type="component" value="Unassembled WGS sequence"/>
</dbReference>
<dbReference type="EMBL" id="JAHCVJ010000025">
    <property type="protein sequence ID" value="MBT0666670.1"/>
    <property type="molecule type" value="Genomic_DNA"/>
</dbReference>
<reference evidence="2 3" key="1">
    <citation type="submission" date="2021-05" db="EMBL/GenBank/DDBJ databases">
        <title>The draft genome of Geobacter pelophilus DSM 12255.</title>
        <authorList>
            <person name="Xu Z."/>
            <person name="Masuda Y."/>
            <person name="Itoh H."/>
            <person name="Senoo K."/>
        </authorList>
    </citation>
    <scope>NUCLEOTIDE SEQUENCE [LARGE SCALE GENOMIC DNA]</scope>
    <source>
        <strain evidence="2 3">DSM 12255</strain>
    </source>
</reference>
<feature type="non-terminal residue" evidence="2">
    <location>
        <position position="104"/>
    </location>
</feature>
<keyword evidence="3" id="KW-1185">Reference proteome</keyword>
<organism evidence="2 3">
    <name type="scientific">Geoanaerobacter pelophilus</name>
    <dbReference type="NCBI Taxonomy" id="60036"/>
    <lineage>
        <taxon>Bacteria</taxon>
        <taxon>Pseudomonadati</taxon>
        <taxon>Thermodesulfobacteriota</taxon>
        <taxon>Desulfuromonadia</taxon>
        <taxon>Geobacterales</taxon>
        <taxon>Geobacteraceae</taxon>
        <taxon>Geoanaerobacter</taxon>
    </lineage>
</organism>
<name>A0AAW4LDS7_9BACT</name>
<evidence type="ECO:0000256" key="1">
    <source>
        <dbReference type="SAM" id="SignalP"/>
    </source>
</evidence>
<evidence type="ECO:0000313" key="3">
    <source>
        <dbReference type="Proteomes" id="UP000811899"/>
    </source>
</evidence>
<sequence>MKKRNALLTATLGILLSTNVASAAVLFSDDFDSRSDWSPAQGASGATCIPGQNCATPIPDGYYDYRVAGTEACSNLDGNHNTLNINGLHPRGTGKSFMMWNEPC</sequence>
<evidence type="ECO:0008006" key="4">
    <source>
        <dbReference type="Google" id="ProtNLM"/>
    </source>
</evidence>
<protein>
    <recommendedName>
        <fullName evidence="4">Secreted protein</fullName>
    </recommendedName>
</protein>
<comment type="caution">
    <text evidence="2">The sequence shown here is derived from an EMBL/GenBank/DDBJ whole genome shotgun (WGS) entry which is preliminary data.</text>
</comment>
<feature type="signal peptide" evidence="1">
    <location>
        <begin position="1"/>
        <end position="23"/>
    </location>
</feature>
<proteinExistence type="predicted"/>
<dbReference type="AlphaFoldDB" id="A0AAW4LDS7"/>
<keyword evidence="1" id="KW-0732">Signal</keyword>
<gene>
    <name evidence="2" type="ORF">KI809_20385</name>
</gene>
<feature type="chain" id="PRO_5043487241" description="Secreted protein" evidence="1">
    <location>
        <begin position="24"/>
        <end position="104"/>
    </location>
</feature>
<evidence type="ECO:0000313" key="2">
    <source>
        <dbReference type="EMBL" id="MBT0666670.1"/>
    </source>
</evidence>